<dbReference type="EC" id="2.3.-.-" evidence="2"/>
<dbReference type="GO" id="GO:0016746">
    <property type="term" value="F:acyltransferase activity"/>
    <property type="evidence" value="ECO:0007669"/>
    <property type="project" value="UniProtKB-KW"/>
</dbReference>
<name>A0ABW5RQE4_9BACI</name>
<dbReference type="PROSITE" id="PS51186">
    <property type="entry name" value="GNAT"/>
    <property type="match status" value="1"/>
</dbReference>
<organism evidence="2 3">
    <name type="scientific">Bacillus seohaeanensis</name>
    <dbReference type="NCBI Taxonomy" id="284580"/>
    <lineage>
        <taxon>Bacteria</taxon>
        <taxon>Bacillati</taxon>
        <taxon>Bacillota</taxon>
        <taxon>Bacilli</taxon>
        <taxon>Bacillales</taxon>
        <taxon>Bacillaceae</taxon>
        <taxon>Bacillus</taxon>
    </lineage>
</organism>
<protein>
    <submittedName>
        <fullName evidence="2">GNAT family N-acetyltransferase</fullName>
        <ecNumber evidence="2">2.3.-.-</ecNumber>
    </submittedName>
</protein>
<keyword evidence="3" id="KW-1185">Reference proteome</keyword>
<dbReference type="PANTHER" id="PTHR43792">
    <property type="entry name" value="GNAT FAMILY, PUTATIVE (AFU_ORTHOLOGUE AFUA_3G00765)-RELATED-RELATED"/>
    <property type="match status" value="1"/>
</dbReference>
<dbReference type="RefSeq" id="WP_377934303.1">
    <property type="nucleotide sequence ID" value="NZ_JBHUMF010000016.1"/>
</dbReference>
<proteinExistence type="predicted"/>
<evidence type="ECO:0000313" key="3">
    <source>
        <dbReference type="Proteomes" id="UP001597506"/>
    </source>
</evidence>
<accession>A0ABW5RQE4</accession>
<gene>
    <name evidence="2" type="ORF">ACFSUL_07920</name>
</gene>
<dbReference type="SUPFAM" id="SSF55729">
    <property type="entry name" value="Acyl-CoA N-acyltransferases (Nat)"/>
    <property type="match status" value="1"/>
</dbReference>
<evidence type="ECO:0000259" key="1">
    <source>
        <dbReference type="PROSITE" id="PS51186"/>
    </source>
</evidence>
<keyword evidence="2" id="KW-0012">Acyltransferase</keyword>
<dbReference type="Gene3D" id="3.40.630.30">
    <property type="match status" value="1"/>
</dbReference>
<dbReference type="InterPro" id="IPR051531">
    <property type="entry name" value="N-acetyltransferase"/>
</dbReference>
<dbReference type="EMBL" id="JBHUMF010000016">
    <property type="protein sequence ID" value="MFD2680684.1"/>
    <property type="molecule type" value="Genomic_DNA"/>
</dbReference>
<dbReference type="InterPro" id="IPR016181">
    <property type="entry name" value="Acyl_CoA_acyltransferase"/>
</dbReference>
<comment type="caution">
    <text evidence="2">The sequence shown here is derived from an EMBL/GenBank/DDBJ whole genome shotgun (WGS) entry which is preliminary data.</text>
</comment>
<dbReference type="PANTHER" id="PTHR43792:SF9">
    <property type="entry name" value="RIBOSOMAL-PROTEIN-ALANINE ACETYLTRANSFERASE"/>
    <property type="match status" value="1"/>
</dbReference>
<reference evidence="3" key="1">
    <citation type="journal article" date="2019" name="Int. J. Syst. Evol. Microbiol.">
        <title>The Global Catalogue of Microorganisms (GCM) 10K type strain sequencing project: providing services to taxonomists for standard genome sequencing and annotation.</title>
        <authorList>
            <consortium name="The Broad Institute Genomics Platform"/>
            <consortium name="The Broad Institute Genome Sequencing Center for Infectious Disease"/>
            <person name="Wu L."/>
            <person name="Ma J."/>
        </authorList>
    </citation>
    <scope>NUCLEOTIDE SEQUENCE [LARGE SCALE GENOMIC DNA]</scope>
    <source>
        <strain evidence="3">KCTC 3913</strain>
    </source>
</reference>
<dbReference type="CDD" id="cd04301">
    <property type="entry name" value="NAT_SF"/>
    <property type="match status" value="1"/>
</dbReference>
<dbReference type="InterPro" id="IPR000182">
    <property type="entry name" value="GNAT_dom"/>
</dbReference>
<dbReference type="Pfam" id="PF13302">
    <property type="entry name" value="Acetyltransf_3"/>
    <property type="match status" value="1"/>
</dbReference>
<sequence>MKAYPEFKTERLTLREIVEADTNFLFSNLSNSRVLQYFGMSPLNSKKEANKLIESFSNGLKNGGPMRWAIVNKEQDEIIGTCGFHNISKGHHRCEIGYDLSPTYWGKGIMTEALVPLISYLFKERDMTRIGAVIVQHNAASAKVVEKLGFKQEGLLRKYITQEDNVYDAHMYSLLREEWDK</sequence>
<evidence type="ECO:0000313" key="2">
    <source>
        <dbReference type="EMBL" id="MFD2680684.1"/>
    </source>
</evidence>
<dbReference type="Proteomes" id="UP001597506">
    <property type="component" value="Unassembled WGS sequence"/>
</dbReference>
<keyword evidence="2" id="KW-0808">Transferase</keyword>
<feature type="domain" description="N-acetyltransferase" evidence="1">
    <location>
        <begin position="12"/>
        <end position="173"/>
    </location>
</feature>